<gene>
    <name evidence="1" type="ORF">Ddye_019333</name>
</gene>
<sequence length="51" mass="6206">MEIIKTRLRNRMGDQWMNENLVVYIEKDISDGIDNEIVMQHFQKMKPRRGQ</sequence>
<evidence type="ECO:0000313" key="1">
    <source>
        <dbReference type="EMBL" id="KAK2644138.1"/>
    </source>
</evidence>
<organism evidence="1 2">
    <name type="scientific">Dipteronia dyeriana</name>
    <dbReference type="NCBI Taxonomy" id="168575"/>
    <lineage>
        <taxon>Eukaryota</taxon>
        <taxon>Viridiplantae</taxon>
        <taxon>Streptophyta</taxon>
        <taxon>Embryophyta</taxon>
        <taxon>Tracheophyta</taxon>
        <taxon>Spermatophyta</taxon>
        <taxon>Magnoliopsida</taxon>
        <taxon>eudicotyledons</taxon>
        <taxon>Gunneridae</taxon>
        <taxon>Pentapetalae</taxon>
        <taxon>rosids</taxon>
        <taxon>malvids</taxon>
        <taxon>Sapindales</taxon>
        <taxon>Sapindaceae</taxon>
        <taxon>Hippocastanoideae</taxon>
        <taxon>Acereae</taxon>
        <taxon>Dipteronia</taxon>
    </lineage>
</organism>
<reference evidence="1" key="1">
    <citation type="journal article" date="2023" name="Plant J.">
        <title>Genome sequences and population genomics provide insights into the demographic history, inbreeding, and mutation load of two 'living fossil' tree species of Dipteronia.</title>
        <authorList>
            <person name="Feng Y."/>
            <person name="Comes H.P."/>
            <person name="Chen J."/>
            <person name="Zhu S."/>
            <person name="Lu R."/>
            <person name="Zhang X."/>
            <person name="Li P."/>
            <person name="Qiu J."/>
            <person name="Olsen K.M."/>
            <person name="Qiu Y."/>
        </authorList>
    </citation>
    <scope>NUCLEOTIDE SEQUENCE</scope>
    <source>
        <strain evidence="1">KIB01</strain>
    </source>
</reference>
<protein>
    <submittedName>
        <fullName evidence="1">Uncharacterized protein</fullName>
    </submittedName>
</protein>
<accession>A0AAD9TYJ2</accession>
<dbReference type="AlphaFoldDB" id="A0AAD9TYJ2"/>
<dbReference type="InterPro" id="IPR055298">
    <property type="entry name" value="AtLOH3-like"/>
</dbReference>
<keyword evidence="2" id="KW-1185">Reference proteome</keyword>
<dbReference type="PANTHER" id="PTHR11697:SF230">
    <property type="entry name" value="ZINC FINGER, MYM DOMAIN CONTAINING 1"/>
    <property type="match status" value="1"/>
</dbReference>
<comment type="caution">
    <text evidence="1">The sequence shown here is derived from an EMBL/GenBank/DDBJ whole genome shotgun (WGS) entry which is preliminary data.</text>
</comment>
<proteinExistence type="predicted"/>
<name>A0AAD9TYJ2_9ROSI</name>
<dbReference type="PANTHER" id="PTHR11697">
    <property type="entry name" value="GENERAL TRANSCRIPTION FACTOR 2-RELATED ZINC FINGER PROTEIN"/>
    <property type="match status" value="1"/>
</dbReference>
<feature type="non-terminal residue" evidence="1">
    <location>
        <position position="51"/>
    </location>
</feature>
<dbReference type="Proteomes" id="UP001280121">
    <property type="component" value="Unassembled WGS sequence"/>
</dbReference>
<evidence type="ECO:0000313" key="2">
    <source>
        <dbReference type="Proteomes" id="UP001280121"/>
    </source>
</evidence>
<dbReference type="EMBL" id="JANJYI010000006">
    <property type="protein sequence ID" value="KAK2644138.1"/>
    <property type="molecule type" value="Genomic_DNA"/>
</dbReference>